<evidence type="ECO:0000256" key="3">
    <source>
        <dbReference type="ARBA" id="ARBA00022737"/>
    </source>
</evidence>
<comment type="caution">
    <text evidence="9">The sequence shown here is derived from an EMBL/GenBank/DDBJ whole genome shotgun (WGS) entry which is preliminary data.</text>
</comment>
<dbReference type="Proteomes" id="UP001305779">
    <property type="component" value="Unassembled WGS sequence"/>
</dbReference>
<protein>
    <recommendedName>
        <fullName evidence="8">Xylanolytic transcriptional activator regulatory domain-containing protein</fullName>
    </recommendedName>
</protein>
<feature type="region of interest" description="Disordered" evidence="7">
    <location>
        <begin position="1"/>
        <end position="89"/>
    </location>
</feature>
<reference evidence="9 10" key="1">
    <citation type="journal article" date="2023" name="G3 (Bethesda)">
        <title>A chromosome-level genome assembly of Zasmidium syzygii isolated from banana leaves.</title>
        <authorList>
            <person name="van Westerhoven A.C."/>
            <person name="Mehrabi R."/>
            <person name="Talebi R."/>
            <person name="Steentjes M.B.F."/>
            <person name="Corcolon B."/>
            <person name="Chong P.A."/>
            <person name="Kema G.H.J."/>
            <person name="Seidl M.F."/>
        </authorList>
    </citation>
    <scope>NUCLEOTIDE SEQUENCE [LARGE SCALE GENOMIC DNA]</scope>
    <source>
        <strain evidence="9 10">P124</strain>
    </source>
</reference>
<evidence type="ECO:0000256" key="4">
    <source>
        <dbReference type="ARBA" id="ARBA00022771"/>
    </source>
</evidence>
<dbReference type="InterPro" id="IPR007219">
    <property type="entry name" value="XnlR_reg_dom"/>
</dbReference>
<dbReference type="Pfam" id="PF04082">
    <property type="entry name" value="Fungal_trans"/>
    <property type="match status" value="1"/>
</dbReference>
<evidence type="ECO:0000256" key="7">
    <source>
        <dbReference type="SAM" id="MobiDB-lite"/>
    </source>
</evidence>
<accession>A0ABR0EJI9</accession>
<dbReference type="EMBL" id="JAXOVC010000005">
    <property type="protein sequence ID" value="KAK4501612.1"/>
    <property type="molecule type" value="Genomic_DNA"/>
</dbReference>
<dbReference type="CDD" id="cd12148">
    <property type="entry name" value="fungal_TF_MHR"/>
    <property type="match status" value="1"/>
</dbReference>
<feature type="domain" description="Xylanolytic transcriptional activator regulatory" evidence="8">
    <location>
        <begin position="301"/>
        <end position="571"/>
    </location>
</feature>
<sequence length="794" mass="88205">MARHRRKDAEGGTLMTRKRLWKDVDGKVVNRPAKEARKIATATQNQPQETALFPPSPPKSASDLTTSPSSADPFAASNEGQGSGSFQDFEVDDNSYVANENFLWDPALQPVYDSTYSTGPFDDIFAPDTASSFNMPYTTMNNYNWLFDLNLNQAGTLDNLQVNSSLNNSAPFTENGAPGPGRRSDSGIVISPETHFQQVSSNTDHQNAGYGESQKSHKTTRPRQAATEESFVKPKATSMIDQIQEAPMILLQPETSLPQIDDMAHERVLDIVEASRPITPDGSLVTVEHPLLSLTSLQSWLDLFFLRFNTVYPLIHMPTFDPSEAEPILLLSMLLLGATYADKDAHQLAVCIHDVLRPQIFSNPGFSAKPELWVLQATLLTECLGKSRAGQKQHDMSHLFHGLLINLIRRSDCQSATPETEKQSEDDLQAAYEAWAVSEQKKRLAQLCFVWDVQHAVLFSQSLCMSAFELRSTLPCAQSVWEAPSATEWKTAYERSPKPPLLLTGLKKCLTGQSRSSEGLSLLGHVVILHGLMSISWDMTRRDQTSLGLVSDKLASGSWKDRMKGAYDNWKSGFDRYTLSVRQRQHQMDALDREHTTKVTSSFETYVASYVALYHAAQLTLTADVLDLQIYAGARHILGRSVSKVDYVRSQKVVKAWANEDTSRAALGAWHAAHLLQSSLNSESVAVTGDIFHHPWTLFLANLTVWTFYQANKSFASASLDDEMIWDVQDEMKTLLKSMTSSSPENLAAVAPSTSTAGLTAVVVKHLSKIRWGVIHDGMLVLRGLVQWRLINDE</sequence>
<evidence type="ECO:0000256" key="6">
    <source>
        <dbReference type="ARBA" id="ARBA00023242"/>
    </source>
</evidence>
<feature type="compositionally biased region" description="Polar residues" evidence="7">
    <location>
        <begin position="194"/>
        <end position="206"/>
    </location>
</feature>
<comment type="subcellular location">
    <subcellularLocation>
        <location evidence="1">Nucleus</location>
    </subcellularLocation>
</comment>
<keyword evidence="3" id="KW-0677">Repeat</keyword>
<dbReference type="InterPro" id="IPR051059">
    <property type="entry name" value="VerF-like"/>
</dbReference>
<evidence type="ECO:0000313" key="10">
    <source>
        <dbReference type="Proteomes" id="UP001305779"/>
    </source>
</evidence>
<keyword evidence="4" id="KW-0863">Zinc-finger</keyword>
<evidence type="ECO:0000256" key="1">
    <source>
        <dbReference type="ARBA" id="ARBA00004123"/>
    </source>
</evidence>
<evidence type="ECO:0000256" key="5">
    <source>
        <dbReference type="ARBA" id="ARBA00022833"/>
    </source>
</evidence>
<keyword evidence="2" id="KW-0479">Metal-binding</keyword>
<keyword evidence="10" id="KW-1185">Reference proteome</keyword>
<feature type="region of interest" description="Disordered" evidence="7">
    <location>
        <begin position="168"/>
        <end position="231"/>
    </location>
</feature>
<organism evidence="9 10">
    <name type="scientific">Zasmidium cellare</name>
    <name type="common">Wine cellar mold</name>
    <name type="synonym">Racodium cellare</name>
    <dbReference type="NCBI Taxonomy" id="395010"/>
    <lineage>
        <taxon>Eukaryota</taxon>
        <taxon>Fungi</taxon>
        <taxon>Dikarya</taxon>
        <taxon>Ascomycota</taxon>
        <taxon>Pezizomycotina</taxon>
        <taxon>Dothideomycetes</taxon>
        <taxon>Dothideomycetidae</taxon>
        <taxon>Mycosphaerellales</taxon>
        <taxon>Mycosphaerellaceae</taxon>
        <taxon>Zasmidium</taxon>
    </lineage>
</organism>
<dbReference type="PANTHER" id="PTHR40626">
    <property type="entry name" value="MIP31509P"/>
    <property type="match status" value="1"/>
</dbReference>
<evidence type="ECO:0000256" key="2">
    <source>
        <dbReference type="ARBA" id="ARBA00022723"/>
    </source>
</evidence>
<evidence type="ECO:0000259" key="8">
    <source>
        <dbReference type="Pfam" id="PF04082"/>
    </source>
</evidence>
<gene>
    <name evidence="9" type="ORF">PRZ48_007421</name>
</gene>
<keyword evidence="5" id="KW-0862">Zinc</keyword>
<name>A0ABR0EJI9_ZASCE</name>
<proteinExistence type="predicted"/>
<keyword evidence="6" id="KW-0539">Nucleus</keyword>
<evidence type="ECO:0000313" key="9">
    <source>
        <dbReference type="EMBL" id="KAK4501612.1"/>
    </source>
</evidence>
<dbReference type="PANTHER" id="PTHR40626:SF18">
    <property type="entry name" value="NICOTINATE CATABOLISM CLUSTER-SPECIFIC TRANSCRIPTION FACTOR"/>
    <property type="match status" value="1"/>
</dbReference>
<feature type="compositionally biased region" description="Basic and acidic residues" evidence="7">
    <location>
        <begin position="21"/>
        <end position="38"/>
    </location>
</feature>